<dbReference type="AlphaFoldDB" id="A0A4R8DGG5"/>
<keyword evidence="1" id="KW-0812">Transmembrane</keyword>
<reference evidence="2 3" key="1">
    <citation type="submission" date="2019-03" db="EMBL/GenBank/DDBJ databases">
        <title>Genomic Encyclopedia of Type Strains, Phase IV (KMG-IV): sequencing the most valuable type-strain genomes for metagenomic binning, comparative biology and taxonomic classification.</title>
        <authorList>
            <person name="Goeker M."/>
        </authorList>
    </citation>
    <scope>NUCLEOTIDE SEQUENCE [LARGE SCALE GENOMIC DNA]</scope>
    <source>
        <strain evidence="2 3">DSM 100059</strain>
    </source>
</reference>
<accession>A0A4R8DGG5</accession>
<feature type="transmembrane region" description="Helical" evidence="1">
    <location>
        <begin position="42"/>
        <end position="61"/>
    </location>
</feature>
<dbReference type="RefSeq" id="WP_133997742.1">
    <property type="nucleotide sequence ID" value="NZ_SODV01000002.1"/>
</dbReference>
<proteinExistence type="predicted"/>
<gene>
    <name evidence="2" type="ORF">EDB95_4587</name>
</gene>
<keyword evidence="1" id="KW-1133">Transmembrane helix</keyword>
<organism evidence="2 3">
    <name type="scientific">Dinghuibacter silviterrae</name>
    <dbReference type="NCBI Taxonomy" id="1539049"/>
    <lineage>
        <taxon>Bacteria</taxon>
        <taxon>Pseudomonadati</taxon>
        <taxon>Bacteroidota</taxon>
        <taxon>Chitinophagia</taxon>
        <taxon>Chitinophagales</taxon>
        <taxon>Chitinophagaceae</taxon>
        <taxon>Dinghuibacter</taxon>
    </lineage>
</organism>
<evidence type="ECO:0000313" key="3">
    <source>
        <dbReference type="Proteomes" id="UP000294498"/>
    </source>
</evidence>
<feature type="transmembrane region" description="Helical" evidence="1">
    <location>
        <begin position="132"/>
        <end position="153"/>
    </location>
</feature>
<dbReference type="EMBL" id="SODV01000002">
    <property type="protein sequence ID" value="TDW96751.1"/>
    <property type="molecule type" value="Genomic_DNA"/>
</dbReference>
<comment type="caution">
    <text evidence="2">The sequence shown here is derived from an EMBL/GenBank/DDBJ whole genome shotgun (WGS) entry which is preliminary data.</text>
</comment>
<sequence>MSPALRYINIAIGVVTVLSGAVQTVAPAFILRLVHAETSATATQSFAIVGFFMVLFGGLLIQSLVGASPRGPAAPGGSAAGEPLRPSPRAAAPLSGGSSTAFLPSVFWCGLQKVGASVAVFVGIYHGVFGGLAAAVASFDGLSAILILGYWWAVRRARTIP</sequence>
<evidence type="ECO:0000313" key="2">
    <source>
        <dbReference type="EMBL" id="TDW96751.1"/>
    </source>
</evidence>
<keyword evidence="3" id="KW-1185">Reference proteome</keyword>
<feature type="transmembrane region" description="Helical" evidence="1">
    <location>
        <begin position="7"/>
        <end position="30"/>
    </location>
</feature>
<dbReference type="Proteomes" id="UP000294498">
    <property type="component" value="Unassembled WGS sequence"/>
</dbReference>
<name>A0A4R8DGG5_9BACT</name>
<evidence type="ECO:0000256" key="1">
    <source>
        <dbReference type="SAM" id="Phobius"/>
    </source>
</evidence>
<protein>
    <submittedName>
        <fullName evidence="2">Uncharacterized protein</fullName>
    </submittedName>
</protein>
<keyword evidence="1" id="KW-0472">Membrane</keyword>
<dbReference type="OrthoDB" id="9156119at2"/>